<proteinExistence type="predicted"/>
<name>A0ABT3Y4M0_9FLAO</name>
<reference evidence="1" key="1">
    <citation type="submission" date="2022-10" db="EMBL/GenBank/DDBJ databases">
        <title>Chryseobacterium sp. nov., a novel bacterial species.</title>
        <authorList>
            <person name="Cao Y."/>
        </authorList>
    </citation>
    <scope>NUCLEOTIDE SEQUENCE</scope>
    <source>
        <strain evidence="1">KC 927</strain>
    </source>
</reference>
<dbReference type="Proteomes" id="UP001070176">
    <property type="component" value="Unassembled WGS sequence"/>
</dbReference>
<comment type="caution">
    <text evidence="1">The sequence shown here is derived from an EMBL/GenBank/DDBJ whole genome shotgun (WGS) entry which is preliminary data.</text>
</comment>
<organism evidence="1 2">
    <name type="scientific">Chryseobacterium luquanense</name>
    <dbReference type="NCBI Taxonomy" id="2983766"/>
    <lineage>
        <taxon>Bacteria</taxon>
        <taxon>Pseudomonadati</taxon>
        <taxon>Bacteroidota</taxon>
        <taxon>Flavobacteriia</taxon>
        <taxon>Flavobacteriales</taxon>
        <taxon>Weeksellaceae</taxon>
        <taxon>Chryseobacterium group</taxon>
        <taxon>Chryseobacterium</taxon>
    </lineage>
</organism>
<dbReference type="RefSeq" id="WP_267281627.1">
    <property type="nucleotide sequence ID" value="NZ_JAOVZV010000014.1"/>
</dbReference>
<evidence type="ECO:0000313" key="2">
    <source>
        <dbReference type="Proteomes" id="UP001070176"/>
    </source>
</evidence>
<protein>
    <submittedName>
        <fullName evidence="1">Uncharacterized protein</fullName>
    </submittedName>
</protein>
<dbReference type="EMBL" id="JAOVZV010000014">
    <property type="protein sequence ID" value="MCX8533107.1"/>
    <property type="molecule type" value="Genomic_DNA"/>
</dbReference>
<evidence type="ECO:0000313" key="1">
    <source>
        <dbReference type="EMBL" id="MCX8533107.1"/>
    </source>
</evidence>
<gene>
    <name evidence="1" type="ORF">OEA66_12170</name>
</gene>
<sequence>MNYWSVKHSPEMFDIKHIELAKRFFRRYPYTMDDLANVVLRMSDLEITEDDNYRIIQNFFDMCLALAVNPWNHYKRISIEIYKTHIKLKNIVEDEE</sequence>
<accession>A0ABT3Y4M0</accession>
<keyword evidence="2" id="KW-1185">Reference proteome</keyword>